<name>A0A8R7JV09_TRIUA</name>
<accession>A0A8R7JV09</accession>
<proteinExistence type="predicted"/>
<dbReference type="PANTHER" id="PTHR46033">
    <property type="entry name" value="PROTEIN MAIN-LIKE 2"/>
    <property type="match status" value="1"/>
</dbReference>
<dbReference type="GO" id="GO:0010073">
    <property type="term" value="P:meristem maintenance"/>
    <property type="evidence" value="ECO:0007669"/>
    <property type="project" value="InterPro"/>
</dbReference>
<dbReference type="Gramene" id="TuG1812G0100000331.01.T03">
    <property type="protein sequence ID" value="TuG1812G0100000331.01.T03"/>
    <property type="gene ID" value="TuG1812G0100000331.01"/>
</dbReference>
<dbReference type="InterPro" id="IPR019557">
    <property type="entry name" value="AminoTfrase-like_pln_mobile"/>
</dbReference>
<feature type="domain" description="Aminotransferase-like plant mobile" evidence="1">
    <location>
        <begin position="5"/>
        <end position="250"/>
    </location>
</feature>
<evidence type="ECO:0000313" key="2">
    <source>
        <dbReference type="EnsemblPlants" id="TuG1812G0100000331.01.T03"/>
    </source>
</evidence>
<reference evidence="2" key="3">
    <citation type="submission" date="2022-06" db="UniProtKB">
        <authorList>
            <consortium name="EnsemblPlants"/>
        </authorList>
    </citation>
    <scope>IDENTIFICATION</scope>
</reference>
<sequence>MDREIHWHARALVLDILGSIVFTDTFGDGVPTMYLQFMQDLGQQTEYNWRAAALAVLYRQLSMGAKKGRLEISGPLLLLQLWSWSRLPLGRPKVIFEKPKEGDEPDEEEDEHEVHLAYNPIFGAKWCAAHAFDVPHNAGTEYYRNQIDLIREGVVDWQPYDDLLEQMPFEVHQDSYWWFARVLLMHFWIVEFHYPHKVMRQFGLRQPIPPSLPRGEAEVRRLRKIKHSAGKSNDWELVHANYVQEYNRVEARVWPEDIHFDVASLPDNRHWFQQNGMYTILFDSQCLGGLNEPITYPRDSIEWTGYMPSGPPLAHISLHEIKNAA</sequence>
<organism evidence="2 3">
    <name type="scientific">Triticum urartu</name>
    <name type="common">Red wild einkorn</name>
    <name type="synonym">Crithodium urartu</name>
    <dbReference type="NCBI Taxonomy" id="4572"/>
    <lineage>
        <taxon>Eukaryota</taxon>
        <taxon>Viridiplantae</taxon>
        <taxon>Streptophyta</taxon>
        <taxon>Embryophyta</taxon>
        <taxon>Tracheophyta</taxon>
        <taxon>Spermatophyta</taxon>
        <taxon>Magnoliopsida</taxon>
        <taxon>Liliopsida</taxon>
        <taxon>Poales</taxon>
        <taxon>Poaceae</taxon>
        <taxon>BOP clade</taxon>
        <taxon>Pooideae</taxon>
        <taxon>Triticodae</taxon>
        <taxon>Triticeae</taxon>
        <taxon>Triticinae</taxon>
        <taxon>Triticum</taxon>
    </lineage>
</organism>
<keyword evidence="3" id="KW-1185">Reference proteome</keyword>
<evidence type="ECO:0000313" key="3">
    <source>
        <dbReference type="Proteomes" id="UP000015106"/>
    </source>
</evidence>
<reference evidence="3" key="1">
    <citation type="journal article" date="2013" name="Nature">
        <title>Draft genome of the wheat A-genome progenitor Triticum urartu.</title>
        <authorList>
            <person name="Ling H.Q."/>
            <person name="Zhao S."/>
            <person name="Liu D."/>
            <person name="Wang J."/>
            <person name="Sun H."/>
            <person name="Zhang C."/>
            <person name="Fan H."/>
            <person name="Li D."/>
            <person name="Dong L."/>
            <person name="Tao Y."/>
            <person name="Gao C."/>
            <person name="Wu H."/>
            <person name="Li Y."/>
            <person name="Cui Y."/>
            <person name="Guo X."/>
            <person name="Zheng S."/>
            <person name="Wang B."/>
            <person name="Yu K."/>
            <person name="Liang Q."/>
            <person name="Yang W."/>
            <person name="Lou X."/>
            <person name="Chen J."/>
            <person name="Feng M."/>
            <person name="Jian J."/>
            <person name="Zhang X."/>
            <person name="Luo G."/>
            <person name="Jiang Y."/>
            <person name="Liu J."/>
            <person name="Wang Z."/>
            <person name="Sha Y."/>
            <person name="Zhang B."/>
            <person name="Wu H."/>
            <person name="Tang D."/>
            <person name="Shen Q."/>
            <person name="Xue P."/>
            <person name="Zou S."/>
            <person name="Wang X."/>
            <person name="Liu X."/>
            <person name="Wang F."/>
            <person name="Yang Y."/>
            <person name="An X."/>
            <person name="Dong Z."/>
            <person name="Zhang K."/>
            <person name="Zhang X."/>
            <person name="Luo M.C."/>
            <person name="Dvorak J."/>
            <person name="Tong Y."/>
            <person name="Wang J."/>
            <person name="Yang H."/>
            <person name="Li Z."/>
            <person name="Wang D."/>
            <person name="Zhang A."/>
            <person name="Wang J."/>
        </authorList>
    </citation>
    <scope>NUCLEOTIDE SEQUENCE</scope>
    <source>
        <strain evidence="3">cv. G1812</strain>
    </source>
</reference>
<dbReference type="InterPro" id="IPR044824">
    <property type="entry name" value="MAIN-like"/>
</dbReference>
<dbReference type="AlphaFoldDB" id="A0A8R7JV09"/>
<protein>
    <recommendedName>
        <fullName evidence="1">Aminotransferase-like plant mobile domain-containing protein</fullName>
    </recommendedName>
</protein>
<dbReference type="Pfam" id="PF10536">
    <property type="entry name" value="PMD"/>
    <property type="match status" value="1"/>
</dbReference>
<reference evidence="2" key="2">
    <citation type="submission" date="2018-03" db="EMBL/GenBank/DDBJ databases">
        <title>The Triticum urartu genome reveals the dynamic nature of wheat genome evolution.</title>
        <authorList>
            <person name="Ling H."/>
            <person name="Ma B."/>
            <person name="Shi X."/>
            <person name="Liu H."/>
            <person name="Dong L."/>
            <person name="Sun H."/>
            <person name="Cao Y."/>
            <person name="Gao Q."/>
            <person name="Zheng S."/>
            <person name="Li Y."/>
            <person name="Yu Y."/>
            <person name="Du H."/>
            <person name="Qi M."/>
            <person name="Li Y."/>
            <person name="Yu H."/>
            <person name="Cui Y."/>
            <person name="Wang N."/>
            <person name="Chen C."/>
            <person name="Wu H."/>
            <person name="Zhao Y."/>
            <person name="Zhang J."/>
            <person name="Li Y."/>
            <person name="Zhou W."/>
            <person name="Zhang B."/>
            <person name="Hu W."/>
            <person name="Eijk M."/>
            <person name="Tang J."/>
            <person name="Witsenboer H."/>
            <person name="Zhao S."/>
            <person name="Li Z."/>
            <person name="Zhang A."/>
            <person name="Wang D."/>
            <person name="Liang C."/>
        </authorList>
    </citation>
    <scope>NUCLEOTIDE SEQUENCE [LARGE SCALE GENOMIC DNA]</scope>
    <source>
        <strain evidence="2">cv. G1812</strain>
    </source>
</reference>
<evidence type="ECO:0000259" key="1">
    <source>
        <dbReference type="Pfam" id="PF10536"/>
    </source>
</evidence>
<dbReference type="Proteomes" id="UP000015106">
    <property type="component" value="Chromosome 1"/>
</dbReference>
<dbReference type="PANTHER" id="PTHR46033:SF71">
    <property type="entry name" value="OS11G0534500 PROTEIN"/>
    <property type="match status" value="1"/>
</dbReference>
<dbReference type="EnsemblPlants" id="TuG1812G0100000331.01.T03">
    <property type="protein sequence ID" value="TuG1812G0100000331.01.T03"/>
    <property type="gene ID" value="TuG1812G0100000331.01"/>
</dbReference>